<accession>A0A974HFZ8</accession>
<dbReference type="AlphaFoldDB" id="A0A974HFZ8"/>
<gene>
    <name evidence="2" type="ORF">XELAEV_18031722mg</name>
</gene>
<feature type="region of interest" description="Disordered" evidence="1">
    <location>
        <begin position="196"/>
        <end position="217"/>
    </location>
</feature>
<feature type="compositionally biased region" description="Low complexity" evidence="1">
    <location>
        <begin position="198"/>
        <end position="210"/>
    </location>
</feature>
<evidence type="ECO:0000313" key="2">
    <source>
        <dbReference type="EMBL" id="OCT76519.1"/>
    </source>
</evidence>
<protein>
    <submittedName>
        <fullName evidence="2">Uncharacterized protein</fullName>
    </submittedName>
</protein>
<dbReference type="Proteomes" id="UP000694892">
    <property type="component" value="Chromosome 6L"/>
</dbReference>
<dbReference type="EMBL" id="CM004476">
    <property type="protein sequence ID" value="OCT76519.1"/>
    <property type="molecule type" value="Genomic_DNA"/>
</dbReference>
<sequence>MQHWQVHRAERDSIWKLEKLMVKELKIWWDTITLEKYVSLQMVPRGLRIRKFPAYEITDTDFIKRWNNVLSDCSLKLMQLLVERNQGVLDELNANINILQEQFKSPLAGASREDNEYDRWEINIKQKLAEIETELINTKTFKFNRDSTDYELDRVYIKWDRKHKTKWPKSILKGKKKKHVSFNSNDDTECTENMLEQSSVSSLSSVSSRSTQEQHNNRAMEVFSRVTQSTPEKAGKKGKGLSFSPTNNFELLDTIIDINKFVRKLRKHFLRMNDTPQEMGENNNEHTQVIDDTRDTVTPGDSTMYKDLGSSCYFVEQRAGFLLDSLCTENGEGTDRVNLDLSSLRKIKKQSDFYPVNSRGTLTDAFQELVERDLTKLWQEQKFKGAAGNLTYDQKRALRELKLNKNLVFKQADKGGLLVPGVAGSCTGTLGVRGKLQEVLAWSHTALIYSKSTLKGALQGYEISVASLTEEDQRQAEDGTFELCCTTLQIYNRSGYMETPEKNRCCGEESWRGAVEKTVKGGVGG</sequence>
<evidence type="ECO:0000256" key="1">
    <source>
        <dbReference type="SAM" id="MobiDB-lite"/>
    </source>
</evidence>
<organism evidence="2 3">
    <name type="scientific">Xenopus laevis</name>
    <name type="common">African clawed frog</name>
    <dbReference type="NCBI Taxonomy" id="8355"/>
    <lineage>
        <taxon>Eukaryota</taxon>
        <taxon>Metazoa</taxon>
        <taxon>Chordata</taxon>
        <taxon>Craniata</taxon>
        <taxon>Vertebrata</taxon>
        <taxon>Euteleostomi</taxon>
        <taxon>Amphibia</taxon>
        <taxon>Batrachia</taxon>
        <taxon>Anura</taxon>
        <taxon>Pipoidea</taxon>
        <taxon>Pipidae</taxon>
        <taxon>Xenopodinae</taxon>
        <taxon>Xenopus</taxon>
        <taxon>Xenopus</taxon>
    </lineage>
</organism>
<proteinExistence type="predicted"/>
<name>A0A974HFZ8_XENLA</name>
<evidence type="ECO:0000313" key="3">
    <source>
        <dbReference type="Proteomes" id="UP000694892"/>
    </source>
</evidence>
<reference evidence="3" key="1">
    <citation type="journal article" date="2016" name="Nature">
        <title>Genome evolution in the allotetraploid frog Xenopus laevis.</title>
        <authorList>
            <person name="Session A.M."/>
            <person name="Uno Y."/>
            <person name="Kwon T."/>
            <person name="Chapman J.A."/>
            <person name="Toyoda A."/>
            <person name="Takahashi S."/>
            <person name="Fukui A."/>
            <person name="Hikosaka A."/>
            <person name="Suzuki A."/>
            <person name="Kondo M."/>
            <person name="van Heeringen S.J."/>
            <person name="Quigley I."/>
            <person name="Heinz S."/>
            <person name="Ogino H."/>
            <person name="Ochi H."/>
            <person name="Hellsten U."/>
            <person name="Lyons J.B."/>
            <person name="Simakov O."/>
            <person name="Putnam N."/>
            <person name="Stites J."/>
            <person name="Kuroki Y."/>
            <person name="Tanaka T."/>
            <person name="Michiue T."/>
            <person name="Watanabe M."/>
            <person name="Bogdanovic O."/>
            <person name="Lister R."/>
            <person name="Georgiou G."/>
            <person name="Paranjpe S.S."/>
            <person name="van Kruijsbergen I."/>
            <person name="Shu S."/>
            <person name="Carlson J."/>
            <person name="Kinoshita T."/>
            <person name="Ohta Y."/>
            <person name="Mawaribuchi S."/>
            <person name="Jenkins J."/>
            <person name="Grimwood J."/>
            <person name="Schmutz J."/>
            <person name="Mitros T."/>
            <person name="Mozaffari S.V."/>
            <person name="Suzuki Y."/>
            <person name="Haramoto Y."/>
            <person name="Yamamoto T.S."/>
            <person name="Takagi C."/>
            <person name="Heald R."/>
            <person name="Miller K."/>
            <person name="Haudenschild C."/>
            <person name="Kitzman J."/>
            <person name="Nakayama T."/>
            <person name="Izutsu Y."/>
            <person name="Robert J."/>
            <person name="Fortriede J."/>
            <person name="Burns K."/>
            <person name="Lotay V."/>
            <person name="Karimi K."/>
            <person name="Yasuoka Y."/>
            <person name="Dichmann D.S."/>
            <person name="Flajnik M.F."/>
            <person name="Houston D.W."/>
            <person name="Shendure J."/>
            <person name="DuPasquier L."/>
            <person name="Vize P.D."/>
            <person name="Zorn A.M."/>
            <person name="Ito M."/>
            <person name="Marcotte E.M."/>
            <person name="Wallingford J.B."/>
            <person name="Ito Y."/>
            <person name="Asashima M."/>
            <person name="Ueno N."/>
            <person name="Matsuda Y."/>
            <person name="Veenstra G.J."/>
            <person name="Fujiyama A."/>
            <person name="Harland R.M."/>
            <person name="Taira M."/>
            <person name="Rokhsar D.S."/>
        </authorList>
    </citation>
    <scope>NUCLEOTIDE SEQUENCE [LARGE SCALE GENOMIC DNA]</scope>
    <source>
        <strain evidence="3">J</strain>
    </source>
</reference>